<protein>
    <submittedName>
        <fullName evidence="1">Uncharacterized protein</fullName>
    </submittedName>
</protein>
<dbReference type="OrthoDB" id="6499973at2759"/>
<comment type="caution">
    <text evidence="1">The sequence shown here is derived from an EMBL/GenBank/DDBJ whole genome shotgun (WGS) entry which is preliminary data.</text>
</comment>
<evidence type="ECO:0000313" key="2">
    <source>
        <dbReference type="Proteomes" id="UP000434172"/>
    </source>
</evidence>
<organism evidence="1 2">
    <name type="scientific">Colletotrichum asianum</name>
    <dbReference type="NCBI Taxonomy" id="702518"/>
    <lineage>
        <taxon>Eukaryota</taxon>
        <taxon>Fungi</taxon>
        <taxon>Dikarya</taxon>
        <taxon>Ascomycota</taxon>
        <taxon>Pezizomycotina</taxon>
        <taxon>Sordariomycetes</taxon>
        <taxon>Hypocreomycetidae</taxon>
        <taxon>Glomerellales</taxon>
        <taxon>Glomerellaceae</taxon>
        <taxon>Colletotrichum</taxon>
        <taxon>Colletotrichum gloeosporioides species complex</taxon>
    </lineage>
</organism>
<sequence>MSIQRTFPEPDPRFYKYHSHASNRDKDTQAMGWVQELFWSMGRCRQSGFTYAEGSWGYTVLRVVYTQESDALWPIALQKLNRWITQYFIHGNRLIKNKPNGEINEELARRFVLEPVENKALEDLKLPNLSGVTSQRDIQSLTQFFEDWRRRAVGENADLDPRDNTRFCDFLVIDEVSLRTLAALPEEMPSLEMVSRVERRARHDLWVGSFVWLIDSLAVKRFQGVEDADNHNGLMKLSPEDLQNAWFERASRFSSDFWTFDREETPEGSGEKWYRQH</sequence>
<name>A0A8H3ZRG3_9PEZI</name>
<dbReference type="EMBL" id="WOWK01000040">
    <property type="protein sequence ID" value="KAF0324892.1"/>
    <property type="molecule type" value="Genomic_DNA"/>
</dbReference>
<reference evidence="1 2" key="1">
    <citation type="submission" date="2019-12" db="EMBL/GenBank/DDBJ databases">
        <title>A genome sequence resource for the geographically widespread anthracnose pathogen Colletotrichum asianum.</title>
        <authorList>
            <person name="Meng Y."/>
        </authorList>
    </citation>
    <scope>NUCLEOTIDE SEQUENCE [LARGE SCALE GENOMIC DNA]</scope>
    <source>
        <strain evidence="1 2">ICMP 18580</strain>
    </source>
</reference>
<dbReference type="Proteomes" id="UP000434172">
    <property type="component" value="Unassembled WGS sequence"/>
</dbReference>
<evidence type="ECO:0000313" key="1">
    <source>
        <dbReference type="EMBL" id="KAF0324892.1"/>
    </source>
</evidence>
<accession>A0A8H3ZRG3</accession>
<keyword evidence="2" id="KW-1185">Reference proteome</keyword>
<proteinExistence type="predicted"/>
<dbReference type="AlphaFoldDB" id="A0A8H3ZRG3"/>
<gene>
    <name evidence="1" type="ORF">GQ607_007785</name>
</gene>